<evidence type="ECO:0000313" key="5">
    <source>
        <dbReference type="EMBL" id="CAI9974061.1"/>
    </source>
</evidence>
<reference evidence="6 7" key="2">
    <citation type="submission" date="2024-07" db="EMBL/GenBank/DDBJ databases">
        <authorList>
            <person name="Akdeniz Z."/>
        </authorList>
    </citation>
    <scope>NUCLEOTIDE SEQUENCE [LARGE SCALE GENOMIC DNA]</scope>
</reference>
<keyword evidence="3" id="KW-0378">Hydrolase</keyword>
<dbReference type="GO" id="GO:0016579">
    <property type="term" value="P:protein deubiquitination"/>
    <property type="evidence" value="ECO:0007669"/>
    <property type="project" value="TreeGrafter"/>
</dbReference>
<dbReference type="PANTHER" id="PTHR12378">
    <property type="entry name" value="DESUMOYLATING ISOPEPTIDASE"/>
    <property type="match status" value="1"/>
</dbReference>
<keyword evidence="7" id="KW-1185">Reference proteome</keyword>
<gene>
    <name evidence="5" type="ORF">HINF_LOCUS61706</name>
    <name evidence="6" type="ORF">HINF_LOCUS74293</name>
</gene>
<evidence type="ECO:0000256" key="1">
    <source>
        <dbReference type="ARBA" id="ARBA00008140"/>
    </source>
</evidence>
<dbReference type="EMBL" id="CAXDID020000628">
    <property type="protein sequence ID" value="CAL6107130.1"/>
    <property type="molecule type" value="Genomic_DNA"/>
</dbReference>
<sequence>MKCSSKTIILTPNKSKLKIDQKQITFVQDDKREFYNFDHCFTKPKQFQNYFEEQLDASDETDHLLFVFLSNSEELASQDEFFTTLLNQCGDTYSFLVNGFDDVQYAQHYTSGGALLQERVVRYPYYLRVLHNLTRITIVYINSEKTLTNPSPLAIFLANCKNIMFQSTKDPLFSQINKIYFLIDIQNQQQDKHAAYYLKRLYEMQQKVKGEMILFRKIRNKQETAEVFNIRHLTLIPFQILQQKTLNTRSFLENFNKIQKLCIQFHTFKLMNEAYAIANDIQTEKEIFFDDNRRYNEIKKYILYTQQKLKETITTPKSIESISFSRSLRKPLQIESPPPAINPISIELFEKIQKKYKNFSKFTQLLLKELKPIILSELQPPYPVYLNVYNLLTTNALTNMGIGFFHSAVEIMGVEVAFGGHNYDETGVYAIKPRSLGGAQFYKQCYIEHTFQSKEQICEIFLESAINWRGNMYDILHFNCNDFTNQLCMKLVGVPIPSFVNRAATIGGVFKKKKTKVTGDLGGVVAFQGELVQEDEQKTKKKSGREAMFE</sequence>
<evidence type="ECO:0000313" key="7">
    <source>
        <dbReference type="Proteomes" id="UP001642409"/>
    </source>
</evidence>
<keyword evidence="2" id="KW-0645">Protease</keyword>
<comment type="similarity">
    <text evidence="1">Belongs to the DeSI family.</text>
</comment>
<evidence type="ECO:0000256" key="3">
    <source>
        <dbReference type="ARBA" id="ARBA00022801"/>
    </source>
</evidence>
<dbReference type="PANTHER" id="PTHR12378:SF80">
    <property type="entry name" value="IP06716P-RELATED"/>
    <property type="match status" value="1"/>
</dbReference>
<dbReference type="Pfam" id="PF05903">
    <property type="entry name" value="Peptidase_C97"/>
    <property type="match status" value="1"/>
</dbReference>
<evidence type="ECO:0000313" key="6">
    <source>
        <dbReference type="EMBL" id="CAL6107130.1"/>
    </source>
</evidence>
<protein>
    <submittedName>
        <fullName evidence="5">PPPDE putative peptidase domain-containing protein</fullName>
    </submittedName>
    <submittedName>
        <fullName evidence="6">PPPDE_putative peptidase domain-containing protein</fullName>
    </submittedName>
</protein>
<organism evidence="5">
    <name type="scientific">Hexamita inflata</name>
    <dbReference type="NCBI Taxonomy" id="28002"/>
    <lineage>
        <taxon>Eukaryota</taxon>
        <taxon>Metamonada</taxon>
        <taxon>Diplomonadida</taxon>
        <taxon>Hexamitidae</taxon>
        <taxon>Hexamitinae</taxon>
        <taxon>Hexamita</taxon>
    </lineage>
</organism>
<feature type="domain" description="PPPDE" evidence="4">
    <location>
        <begin position="382"/>
        <end position="508"/>
    </location>
</feature>
<name>A0AA86RGZ8_9EUKA</name>
<dbReference type="GO" id="GO:0006508">
    <property type="term" value="P:proteolysis"/>
    <property type="evidence" value="ECO:0007669"/>
    <property type="project" value="UniProtKB-KW"/>
</dbReference>
<dbReference type="Gene3D" id="3.90.1720.30">
    <property type="entry name" value="PPPDE domains"/>
    <property type="match status" value="1"/>
</dbReference>
<proteinExistence type="inferred from homology"/>
<dbReference type="GO" id="GO:0101005">
    <property type="term" value="F:deubiquitinase activity"/>
    <property type="evidence" value="ECO:0007669"/>
    <property type="project" value="TreeGrafter"/>
</dbReference>
<reference evidence="5" key="1">
    <citation type="submission" date="2023-06" db="EMBL/GenBank/DDBJ databases">
        <authorList>
            <person name="Kurt Z."/>
        </authorList>
    </citation>
    <scope>NUCLEOTIDE SEQUENCE</scope>
</reference>
<dbReference type="EMBL" id="CATOUU010001135">
    <property type="protein sequence ID" value="CAI9974061.1"/>
    <property type="molecule type" value="Genomic_DNA"/>
</dbReference>
<dbReference type="Proteomes" id="UP001642409">
    <property type="component" value="Unassembled WGS sequence"/>
</dbReference>
<dbReference type="PROSITE" id="PS51858">
    <property type="entry name" value="PPPDE"/>
    <property type="match status" value="1"/>
</dbReference>
<accession>A0AA86RGZ8</accession>
<dbReference type="AlphaFoldDB" id="A0AA86RGZ8"/>
<dbReference type="InterPro" id="IPR042266">
    <property type="entry name" value="PPPDE_sf"/>
</dbReference>
<evidence type="ECO:0000259" key="4">
    <source>
        <dbReference type="PROSITE" id="PS51858"/>
    </source>
</evidence>
<dbReference type="InterPro" id="IPR008580">
    <property type="entry name" value="PPPDE_dom"/>
</dbReference>
<evidence type="ECO:0000256" key="2">
    <source>
        <dbReference type="ARBA" id="ARBA00022670"/>
    </source>
</evidence>
<dbReference type="SMART" id="SM01179">
    <property type="entry name" value="DUF862"/>
    <property type="match status" value="1"/>
</dbReference>
<comment type="caution">
    <text evidence="5">The sequence shown here is derived from an EMBL/GenBank/DDBJ whole genome shotgun (WGS) entry which is preliminary data.</text>
</comment>